<name>X2J622_9VIRU</name>
<dbReference type="InterPro" id="IPR037002">
    <property type="entry name" value="Microviridae_protein_F_sf"/>
</dbReference>
<dbReference type="InterPro" id="IPR003514">
    <property type="entry name" value="Microviridae_protein_F"/>
</dbReference>
<keyword evidence="4" id="KW-0167">Capsid protein</keyword>
<keyword evidence="3" id="KW-1140">T=1 icosahedral capsid protein</keyword>
<evidence type="ECO:0000256" key="4">
    <source>
        <dbReference type="ARBA" id="ARBA00022561"/>
    </source>
</evidence>
<dbReference type="SUPFAM" id="SSF88645">
    <property type="entry name" value="ssDNA viruses"/>
    <property type="match status" value="1"/>
</dbReference>
<evidence type="ECO:0000313" key="6">
    <source>
        <dbReference type="EMBL" id="AHN52819.1"/>
    </source>
</evidence>
<sequence>PWSQKGAEVTTPIGGLAPVIPDAENAVPTFFPIGGQESPSALAFIAESIDTTWAAPIHLTGNPAQWWNTALNADLTGATGVSINELRQSFQIQKMLERDARGGTRYPEILKSHFGVTDPQMLVLQRPEFLGGGSSPVNINPVAQTAETNPDGDPNVETPQGNLAAFGTVTLSGHGFTKSFTEHCILIGIVNVRADLTYQTALNRMWSRQTRFDYYWASTIPTWGEQEILNKEI</sequence>
<dbReference type="GO" id="GO:0039615">
    <property type="term" value="C:T=1 icosahedral viral capsid"/>
    <property type="evidence" value="ECO:0007669"/>
    <property type="project" value="UniProtKB-KW"/>
</dbReference>
<evidence type="ECO:0000256" key="2">
    <source>
        <dbReference type="ARBA" id="ARBA00009963"/>
    </source>
</evidence>
<dbReference type="InterPro" id="IPR016184">
    <property type="entry name" value="Capsid/spike_ssDNA_virus"/>
</dbReference>
<dbReference type="Pfam" id="PF02305">
    <property type="entry name" value="Phage_F"/>
    <property type="match status" value="1"/>
</dbReference>
<evidence type="ECO:0000256" key="1">
    <source>
        <dbReference type="ARBA" id="ARBA00004328"/>
    </source>
</evidence>
<evidence type="ECO:0000256" key="3">
    <source>
        <dbReference type="ARBA" id="ARBA00022431"/>
    </source>
</evidence>
<dbReference type="EMBL" id="KF689419">
    <property type="protein sequence ID" value="AHN52819.1"/>
    <property type="molecule type" value="Genomic_DNA"/>
</dbReference>
<comment type="subcellular location">
    <subcellularLocation>
        <location evidence="1">Virion</location>
    </subcellularLocation>
</comment>
<accession>X2J622</accession>
<comment type="similarity">
    <text evidence="2">Belongs to the microviridae F protein family.</text>
</comment>
<dbReference type="Gene3D" id="2.60.169.10">
    <property type="entry name" value="Microviridae F protein"/>
    <property type="match status" value="1"/>
</dbReference>
<proteinExistence type="inferred from homology"/>
<organism evidence="6">
    <name type="scientific">Gokushovirinae environmental samples</name>
    <dbReference type="NCBI Taxonomy" id="1478972"/>
    <lineage>
        <taxon>Viruses</taxon>
        <taxon>Monodnaviria</taxon>
        <taxon>Sangervirae</taxon>
        <taxon>Phixviricota</taxon>
        <taxon>Malgrandaviricetes</taxon>
        <taxon>Petitvirales</taxon>
        <taxon>Microviridae</taxon>
        <taxon>environmental samples</taxon>
    </lineage>
</organism>
<feature type="non-terminal residue" evidence="6">
    <location>
        <position position="233"/>
    </location>
</feature>
<reference evidence="6" key="1">
    <citation type="submission" date="2013-09" db="EMBL/GenBank/DDBJ databases">
        <authorList>
            <person name="Hopkins M.S."/>
            <person name="Breitbart M."/>
        </authorList>
    </citation>
    <scope>NUCLEOTIDE SEQUENCE</scope>
</reference>
<protein>
    <submittedName>
        <fullName evidence="6">Major capsid protein</fullName>
    </submittedName>
</protein>
<dbReference type="GO" id="GO:0005198">
    <property type="term" value="F:structural molecule activity"/>
    <property type="evidence" value="ECO:0007669"/>
    <property type="project" value="InterPro"/>
</dbReference>
<evidence type="ECO:0000256" key="5">
    <source>
        <dbReference type="ARBA" id="ARBA00022844"/>
    </source>
</evidence>
<keyword evidence="5" id="KW-0946">Virion</keyword>
<reference evidence="6" key="2">
    <citation type="journal article" date="2014" name="ISME J.">
        <title>Diversity of environmental single-stranded DNA phages revealed by PCR amplification of the partial major capsid protein.</title>
        <authorList>
            <person name="Hopkins M."/>
            <person name="Kailasan S."/>
            <person name="Cohen A."/>
            <person name="Roux S."/>
            <person name="Tucker K.P."/>
            <person name="Shevenell A."/>
            <person name="Agbandje-McKenna M."/>
            <person name="Breitbart M."/>
        </authorList>
    </citation>
    <scope>NUCLEOTIDE SEQUENCE</scope>
</reference>
<feature type="non-terminal residue" evidence="6">
    <location>
        <position position="1"/>
    </location>
</feature>